<name>A0ABR8YUX7_9CLOT</name>
<keyword evidence="4 5" id="KW-0720">Serine protease</keyword>
<dbReference type="Pfam" id="PF00082">
    <property type="entry name" value="Peptidase_S8"/>
    <property type="match status" value="2"/>
</dbReference>
<proteinExistence type="inferred from homology"/>
<dbReference type="CDD" id="cd07478">
    <property type="entry name" value="Peptidases_S8_CspA-like"/>
    <property type="match status" value="1"/>
</dbReference>
<keyword evidence="2 5" id="KW-0645">Protease</keyword>
<dbReference type="Proteomes" id="UP000627166">
    <property type="component" value="Unassembled WGS sequence"/>
</dbReference>
<evidence type="ECO:0000256" key="2">
    <source>
        <dbReference type="ARBA" id="ARBA00022670"/>
    </source>
</evidence>
<dbReference type="PRINTS" id="PR00723">
    <property type="entry name" value="SUBTILISIN"/>
</dbReference>
<feature type="domain" description="Peptidase S8/S53" evidence="6">
    <location>
        <begin position="455"/>
        <end position="534"/>
    </location>
</feature>
<dbReference type="InterPro" id="IPR023827">
    <property type="entry name" value="Peptidase_S8_Asp-AS"/>
</dbReference>
<dbReference type="PANTHER" id="PTHR43806:SF11">
    <property type="entry name" value="CEREVISIN-RELATED"/>
    <property type="match status" value="1"/>
</dbReference>
<keyword evidence="8" id="KW-1185">Reference proteome</keyword>
<evidence type="ECO:0000256" key="4">
    <source>
        <dbReference type="ARBA" id="ARBA00022825"/>
    </source>
</evidence>
<gene>
    <name evidence="7" type="ORF">H9637_13520</name>
</gene>
<dbReference type="PROSITE" id="PS51892">
    <property type="entry name" value="SUBTILASE"/>
    <property type="match status" value="1"/>
</dbReference>
<evidence type="ECO:0000256" key="3">
    <source>
        <dbReference type="ARBA" id="ARBA00022801"/>
    </source>
</evidence>
<accession>A0ABR8YUX7</accession>
<dbReference type="SUPFAM" id="SSF52743">
    <property type="entry name" value="Subtilisin-like"/>
    <property type="match status" value="1"/>
</dbReference>
<dbReference type="EMBL" id="JACSQB010000110">
    <property type="protein sequence ID" value="MBD8048040.1"/>
    <property type="molecule type" value="Genomic_DNA"/>
</dbReference>
<evidence type="ECO:0000313" key="8">
    <source>
        <dbReference type="Proteomes" id="UP000627166"/>
    </source>
</evidence>
<dbReference type="InterPro" id="IPR036852">
    <property type="entry name" value="Peptidase_S8/S53_dom_sf"/>
</dbReference>
<evidence type="ECO:0000256" key="1">
    <source>
        <dbReference type="ARBA" id="ARBA00011073"/>
    </source>
</evidence>
<dbReference type="InterPro" id="IPR050131">
    <property type="entry name" value="Peptidase_S8_subtilisin-like"/>
</dbReference>
<feature type="active site" description="Charge relay system" evidence="5">
    <location>
        <position position="519"/>
    </location>
</feature>
<organism evidence="7 8">
    <name type="scientific">Clostridium faecium</name>
    <dbReference type="NCBI Taxonomy" id="2762223"/>
    <lineage>
        <taxon>Bacteria</taxon>
        <taxon>Bacillati</taxon>
        <taxon>Bacillota</taxon>
        <taxon>Clostridia</taxon>
        <taxon>Eubacteriales</taxon>
        <taxon>Clostridiaceae</taxon>
        <taxon>Clostridium</taxon>
    </lineage>
</organism>
<evidence type="ECO:0000313" key="7">
    <source>
        <dbReference type="EMBL" id="MBD8048040.1"/>
    </source>
</evidence>
<dbReference type="InterPro" id="IPR015500">
    <property type="entry name" value="Peptidase_S8_subtilisin-rel"/>
</dbReference>
<dbReference type="InterPro" id="IPR000209">
    <property type="entry name" value="Peptidase_S8/S53_dom"/>
</dbReference>
<comment type="caution">
    <text evidence="7">The sequence shown here is derived from an EMBL/GenBank/DDBJ whole genome shotgun (WGS) entry which is preliminary data.</text>
</comment>
<feature type="active site" description="Charge relay system" evidence="5">
    <location>
        <position position="197"/>
    </location>
</feature>
<dbReference type="PROSITE" id="PS00136">
    <property type="entry name" value="SUBTILASE_ASP"/>
    <property type="match status" value="1"/>
</dbReference>
<dbReference type="InterPro" id="IPR034045">
    <property type="entry name" value="Pep_S8_CspA-like"/>
</dbReference>
<dbReference type="RefSeq" id="WP_191740997.1">
    <property type="nucleotide sequence ID" value="NZ_JACSQB010000110.1"/>
</dbReference>
<dbReference type="PANTHER" id="PTHR43806">
    <property type="entry name" value="PEPTIDASE S8"/>
    <property type="match status" value="1"/>
</dbReference>
<dbReference type="PIRSF" id="PIRSF037894">
    <property type="entry name" value="Subtilisin_rel_CspABC"/>
    <property type="match status" value="1"/>
</dbReference>
<dbReference type="Gene3D" id="3.40.50.200">
    <property type="entry name" value="Peptidase S8/S53 domain"/>
    <property type="match status" value="1"/>
</dbReference>
<dbReference type="PROSITE" id="PS00137">
    <property type="entry name" value="SUBTILASE_HIS"/>
    <property type="match status" value="1"/>
</dbReference>
<dbReference type="InterPro" id="IPR017310">
    <property type="entry name" value="Pept_S8A_subtilisin_clostridia"/>
</dbReference>
<feature type="active site" description="Charge relay system" evidence="5">
    <location>
        <position position="125"/>
    </location>
</feature>
<dbReference type="Gene3D" id="2.60.120.1290">
    <property type="match status" value="1"/>
</dbReference>
<evidence type="ECO:0000259" key="6">
    <source>
        <dbReference type="Pfam" id="PF00082"/>
    </source>
</evidence>
<protein>
    <submittedName>
        <fullName evidence="7">S8 family peptidase</fullName>
    </submittedName>
</protein>
<sequence length="617" mass="68124">MGNYRENVNQTQQGTDDKLLQCGNLYVNDNYESYIANYEGDIIAETNNIDYACAFIIGISLAVVVVEKGRVADLMKVSKTILRLERNELYSLTELSPIDTSNISTFHENPYLTLRGNSVVVGMLDTGIDYLNKEFINENNTTRIIEMWDQSIQDGPPPEGFPYGTKYTREQINEAILAQSRGEDPYSIVPEQDTSGHGTGVAGIIGAGGRAGVTGAAPECEFVIVKLKVANRAVLGQFPEILTIIPQYQSSDVLMALKYLYETQRRLNKPMVICVAIGSNYGGHDGTAHVERYIDFFTYRSQIAIVGGTGNEGDAANHTSGKFTESGETIIIELQVADDQIGIEVNLWFNKPDKISVGIISPSGEALERIPEQIEELSNLKFTLEGTTVSVLYDYHAPFSGDEHVSIEFNNIRGGIWQIVLMGDYIVDRRYNAWTYQKAFLKPGTKFLKPNPYITLTNPSTSREIIVTSYYNQDNSTAVALSGRGFTRDGRIKPSVATGGIDVLTTKPGGGTTTITGSSAATAVLTGAVALILQWGIVEENNPVLYPVKINTMLISGTRKRSGDIYPNPVWGYGILDLSEVFKNIRYLDEDLNKNINNDIGEFTKNVIIRIPEELYR</sequence>
<reference evidence="7 8" key="1">
    <citation type="submission" date="2020-08" db="EMBL/GenBank/DDBJ databases">
        <title>A Genomic Blueprint of the Chicken Gut Microbiome.</title>
        <authorList>
            <person name="Gilroy R."/>
            <person name="Ravi A."/>
            <person name="Getino M."/>
            <person name="Pursley I."/>
            <person name="Horton D.L."/>
            <person name="Alikhan N.-F."/>
            <person name="Baker D."/>
            <person name="Gharbi K."/>
            <person name="Hall N."/>
            <person name="Watson M."/>
            <person name="Adriaenssens E.M."/>
            <person name="Foster-Nyarko E."/>
            <person name="Jarju S."/>
            <person name="Secka A."/>
            <person name="Antonio M."/>
            <person name="Oren A."/>
            <person name="Chaudhuri R."/>
            <person name="La Ragione R.M."/>
            <person name="Hildebrand F."/>
            <person name="Pallen M.J."/>
        </authorList>
    </citation>
    <scope>NUCLEOTIDE SEQUENCE [LARGE SCALE GENOMIC DNA]</scope>
    <source>
        <strain evidence="7 8">N37</strain>
    </source>
</reference>
<comment type="similarity">
    <text evidence="1 5">Belongs to the peptidase S8 family.</text>
</comment>
<feature type="domain" description="Peptidase S8/S53" evidence="6">
    <location>
        <begin position="116"/>
        <end position="318"/>
    </location>
</feature>
<evidence type="ECO:0000256" key="5">
    <source>
        <dbReference type="PROSITE-ProRule" id="PRU01240"/>
    </source>
</evidence>
<dbReference type="InterPro" id="IPR022398">
    <property type="entry name" value="Peptidase_S8_His-AS"/>
</dbReference>
<keyword evidence="3 5" id="KW-0378">Hydrolase</keyword>